<dbReference type="InterPro" id="IPR011990">
    <property type="entry name" value="TPR-like_helical_dom_sf"/>
</dbReference>
<name>A0ABZ0FX89_9BACT</name>
<protein>
    <recommendedName>
        <fullName evidence="1">SusD-like N-terminal domain-containing protein</fullName>
    </recommendedName>
</protein>
<evidence type="ECO:0000313" key="2">
    <source>
        <dbReference type="EMBL" id="WOF13187.1"/>
    </source>
</evidence>
<dbReference type="EMBL" id="CP043839">
    <property type="protein sequence ID" value="WOF13187.1"/>
    <property type="molecule type" value="Genomic_DNA"/>
</dbReference>
<dbReference type="Proteomes" id="UP001302374">
    <property type="component" value="Chromosome"/>
</dbReference>
<reference evidence="2 3" key="1">
    <citation type="submission" date="2019-09" db="EMBL/GenBank/DDBJ databases">
        <title>Butyricimonas paravirosa DSM 105722 (=214-4 = JCM 18677 = CCUG 65563).</title>
        <authorList>
            <person name="Le Roy T."/>
            <person name="Cani P.D."/>
        </authorList>
    </citation>
    <scope>NUCLEOTIDE SEQUENCE [LARGE SCALE GENOMIC DNA]</scope>
    <source>
        <strain evidence="2 3">DSM 105722</strain>
    </source>
</reference>
<keyword evidence="3" id="KW-1185">Reference proteome</keyword>
<sequence length="480" mass="56351">MIMKRLIYTLFILLTICYSCDSFLDVRPTGEIVNNELFETAEGFEEAIYGVYSYLAREPLYGKNMTYGLVDVVGQYFSGGWDQHWSNQLRLYNYKHMEVRPEIDAIWESMYKGISYVNNMLENLAKHDSTKFALYNVYKAEGLGLRAFMHFELLRLFSESIIQNPNATGIPYRENYTYQVTPFDPINESYNKIIRDFKEAERLLATHGEYFDRVDENAGGFVKDRVIHMNLYAVQALLARVYWEKGDLETAKNYAMKVIDCPFFSMEDKTNVEDIMNGIISDKETIWGLYSEEFPNYTRDVMYSSGGNNYYDPKPDYREIYEVDQDGFDYRLDKWFQTLSDHGAEGLRCMKVVDRFKVRLNTRPVTKLSGINMIRLPELYYIVSEYYLVSDNMEMAATYLDKVVKARGLSGFNKGDGIVVVSRMNINNDRRKELVCEGQWFQIMKHYNMSIYESITDQTFQASKDIYVFPVPDNEYEYRN</sequence>
<dbReference type="Pfam" id="PF14322">
    <property type="entry name" value="SusD-like_3"/>
    <property type="match status" value="1"/>
</dbReference>
<accession>A0ABZ0FX89</accession>
<evidence type="ECO:0000313" key="3">
    <source>
        <dbReference type="Proteomes" id="UP001302374"/>
    </source>
</evidence>
<dbReference type="InterPro" id="IPR033985">
    <property type="entry name" value="SusD-like_N"/>
</dbReference>
<dbReference type="Gene3D" id="1.25.40.390">
    <property type="match status" value="1"/>
</dbReference>
<organism evidence="2 3">
    <name type="scientific">Butyricimonas paravirosa</name>
    <dbReference type="NCBI Taxonomy" id="1472417"/>
    <lineage>
        <taxon>Bacteria</taxon>
        <taxon>Pseudomonadati</taxon>
        <taxon>Bacteroidota</taxon>
        <taxon>Bacteroidia</taxon>
        <taxon>Bacteroidales</taxon>
        <taxon>Odoribacteraceae</taxon>
        <taxon>Butyricimonas</taxon>
    </lineage>
</organism>
<feature type="domain" description="SusD-like N-terminal" evidence="1">
    <location>
        <begin position="23"/>
        <end position="209"/>
    </location>
</feature>
<gene>
    <name evidence="2" type="ORF">F1644_13340</name>
</gene>
<evidence type="ECO:0000259" key="1">
    <source>
        <dbReference type="Pfam" id="PF14322"/>
    </source>
</evidence>
<dbReference type="SUPFAM" id="SSF48452">
    <property type="entry name" value="TPR-like"/>
    <property type="match status" value="1"/>
</dbReference>
<proteinExistence type="predicted"/>